<dbReference type="PANTHER" id="PTHR14969:SF13">
    <property type="entry name" value="AT30094P"/>
    <property type="match status" value="1"/>
</dbReference>
<feature type="region of interest" description="Disordered" evidence="1">
    <location>
        <begin position="251"/>
        <end position="275"/>
    </location>
</feature>
<reference evidence="4 5" key="1">
    <citation type="submission" date="2024-09" db="EMBL/GenBank/DDBJ databases">
        <authorList>
            <person name="Sun Q."/>
            <person name="Mori K."/>
        </authorList>
    </citation>
    <scope>NUCLEOTIDE SEQUENCE [LARGE SCALE GENOMIC DNA]</scope>
    <source>
        <strain evidence="4 5">NCAIM B.02604</strain>
    </source>
</reference>
<dbReference type="EMBL" id="JBHLUB010000029">
    <property type="protein sequence ID" value="MFC0582247.1"/>
    <property type="molecule type" value="Genomic_DNA"/>
</dbReference>
<keyword evidence="2" id="KW-1133">Transmembrane helix</keyword>
<feature type="transmembrane region" description="Helical" evidence="2">
    <location>
        <begin position="163"/>
        <end position="183"/>
    </location>
</feature>
<dbReference type="SUPFAM" id="SSF48317">
    <property type="entry name" value="Acid phosphatase/Vanadium-dependent haloperoxidase"/>
    <property type="match status" value="1"/>
</dbReference>
<keyword evidence="5" id="KW-1185">Reference proteome</keyword>
<proteinExistence type="predicted"/>
<dbReference type="Pfam" id="PF01569">
    <property type="entry name" value="PAP2"/>
    <property type="match status" value="1"/>
</dbReference>
<feature type="transmembrane region" description="Helical" evidence="2">
    <location>
        <begin position="195"/>
        <end position="215"/>
    </location>
</feature>
<feature type="transmembrane region" description="Helical" evidence="2">
    <location>
        <begin position="221"/>
        <end position="243"/>
    </location>
</feature>
<sequence>MNLDATKSAARRLGYTVHQYWPEKIPTKYAPYSLMAVTLVVGGALVTGLVAGAAEVYEWVRESSGAAKLDEPILQQMLAWRSPELDRAVTWFTNLGGTIGMTILAIIAVILLSWSSKSWRALILVASVAAGSLIMTIAGKRLIGRERPALEHAVPPYEHSASFPSGHTLNATAIMTVVAYLLFIEFTKTSQRILAIALCTVFVVGLGLSRIFLGHHWFTDVLAAFLLGLAWAGVVILAHRVWWAVRDHRGHHRDHKNGVPEPAAENASIPEPETK</sequence>
<feature type="transmembrane region" description="Helical" evidence="2">
    <location>
        <begin position="121"/>
        <end position="143"/>
    </location>
</feature>
<evidence type="ECO:0000256" key="1">
    <source>
        <dbReference type="SAM" id="MobiDB-lite"/>
    </source>
</evidence>
<feature type="domain" description="Phosphatidic acid phosphatase type 2/haloperoxidase" evidence="3">
    <location>
        <begin position="122"/>
        <end position="236"/>
    </location>
</feature>
<dbReference type="InterPro" id="IPR000326">
    <property type="entry name" value="PAP2/HPO"/>
</dbReference>
<organism evidence="4 5">
    <name type="scientific">Micrococcoides hystricis</name>
    <dbReference type="NCBI Taxonomy" id="1572761"/>
    <lineage>
        <taxon>Bacteria</taxon>
        <taxon>Bacillati</taxon>
        <taxon>Actinomycetota</taxon>
        <taxon>Actinomycetes</taxon>
        <taxon>Micrococcales</taxon>
        <taxon>Micrococcaceae</taxon>
        <taxon>Micrococcoides</taxon>
    </lineage>
</organism>
<dbReference type="InterPro" id="IPR036938">
    <property type="entry name" value="PAP2/HPO_sf"/>
</dbReference>
<gene>
    <name evidence="4" type="ORF">ACFFFR_07605</name>
</gene>
<feature type="transmembrane region" description="Helical" evidence="2">
    <location>
        <begin position="91"/>
        <end position="114"/>
    </location>
</feature>
<evidence type="ECO:0000259" key="3">
    <source>
        <dbReference type="SMART" id="SM00014"/>
    </source>
</evidence>
<dbReference type="SMART" id="SM00014">
    <property type="entry name" value="acidPPc"/>
    <property type="match status" value="1"/>
</dbReference>
<keyword evidence="2" id="KW-0812">Transmembrane</keyword>
<keyword evidence="2" id="KW-0472">Membrane</keyword>
<comment type="caution">
    <text evidence="4">The sequence shown here is derived from an EMBL/GenBank/DDBJ whole genome shotgun (WGS) entry which is preliminary data.</text>
</comment>
<accession>A0ABV6PD11</accession>
<evidence type="ECO:0000313" key="5">
    <source>
        <dbReference type="Proteomes" id="UP001589862"/>
    </source>
</evidence>
<dbReference type="Gene3D" id="1.20.144.10">
    <property type="entry name" value="Phosphatidic acid phosphatase type 2/haloperoxidase"/>
    <property type="match status" value="2"/>
</dbReference>
<feature type="transmembrane region" description="Helical" evidence="2">
    <location>
        <begin position="32"/>
        <end position="54"/>
    </location>
</feature>
<dbReference type="RefSeq" id="WP_377459262.1">
    <property type="nucleotide sequence ID" value="NZ_JBHLUB010000029.1"/>
</dbReference>
<protein>
    <submittedName>
        <fullName evidence="4">Phosphatase PAP2 family protein</fullName>
    </submittedName>
</protein>
<dbReference type="Proteomes" id="UP001589862">
    <property type="component" value="Unassembled WGS sequence"/>
</dbReference>
<name>A0ABV6PD11_9MICC</name>
<dbReference type="PANTHER" id="PTHR14969">
    <property type="entry name" value="SPHINGOSINE-1-PHOSPHATE PHOSPHOHYDROLASE"/>
    <property type="match status" value="1"/>
</dbReference>
<evidence type="ECO:0000256" key="2">
    <source>
        <dbReference type="SAM" id="Phobius"/>
    </source>
</evidence>
<evidence type="ECO:0000313" key="4">
    <source>
        <dbReference type="EMBL" id="MFC0582247.1"/>
    </source>
</evidence>
<dbReference type="CDD" id="cd03392">
    <property type="entry name" value="PAP2_like_2"/>
    <property type="match status" value="1"/>
</dbReference>